<dbReference type="Proteomes" id="UP000183832">
    <property type="component" value="Unassembled WGS sequence"/>
</dbReference>
<name>A0A1J1JBU4_9DIPT</name>
<sequence>MKAEASFCFHDHNKYVNFKAISKFSVTSPQHQATLQFHHEYQIILRSKISGIRVELRSPINIHLCNIYVISSN</sequence>
<dbReference type="AlphaFoldDB" id="A0A1J1JBU4"/>
<protein>
    <submittedName>
        <fullName evidence="1">CLUMA_CG021517, isoform A</fullName>
    </submittedName>
</protein>
<dbReference type="EMBL" id="CVRI01000075">
    <property type="protein sequence ID" value="CRL08553.1"/>
    <property type="molecule type" value="Genomic_DNA"/>
</dbReference>
<evidence type="ECO:0000313" key="2">
    <source>
        <dbReference type="Proteomes" id="UP000183832"/>
    </source>
</evidence>
<organism evidence="1 2">
    <name type="scientific">Clunio marinus</name>
    <dbReference type="NCBI Taxonomy" id="568069"/>
    <lineage>
        <taxon>Eukaryota</taxon>
        <taxon>Metazoa</taxon>
        <taxon>Ecdysozoa</taxon>
        <taxon>Arthropoda</taxon>
        <taxon>Hexapoda</taxon>
        <taxon>Insecta</taxon>
        <taxon>Pterygota</taxon>
        <taxon>Neoptera</taxon>
        <taxon>Endopterygota</taxon>
        <taxon>Diptera</taxon>
        <taxon>Nematocera</taxon>
        <taxon>Chironomoidea</taxon>
        <taxon>Chironomidae</taxon>
        <taxon>Clunio</taxon>
    </lineage>
</organism>
<reference evidence="1 2" key="1">
    <citation type="submission" date="2015-04" db="EMBL/GenBank/DDBJ databases">
        <authorList>
            <person name="Syromyatnikov M.Y."/>
            <person name="Popov V.N."/>
        </authorList>
    </citation>
    <scope>NUCLEOTIDE SEQUENCE [LARGE SCALE GENOMIC DNA]</scope>
</reference>
<proteinExistence type="predicted"/>
<keyword evidence="2" id="KW-1185">Reference proteome</keyword>
<evidence type="ECO:0000313" key="1">
    <source>
        <dbReference type="EMBL" id="CRL08553.1"/>
    </source>
</evidence>
<gene>
    <name evidence="1" type="ORF">CLUMA_CG021517</name>
</gene>
<accession>A0A1J1JBU4</accession>